<accession>A0AAD9NWI6</accession>
<evidence type="ECO:0000313" key="1">
    <source>
        <dbReference type="EMBL" id="KAK2183759.1"/>
    </source>
</evidence>
<dbReference type="Proteomes" id="UP001209878">
    <property type="component" value="Unassembled WGS sequence"/>
</dbReference>
<evidence type="ECO:0000313" key="2">
    <source>
        <dbReference type="Proteomes" id="UP001209878"/>
    </source>
</evidence>
<name>A0AAD9NWI6_RIDPI</name>
<dbReference type="EMBL" id="JAODUO010000296">
    <property type="protein sequence ID" value="KAK2183759.1"/>
    <property type="molecule type" value="Genomic_DNA"/>
</dbReference>
<reference evidence="1" key="1">
    <citation type="journal article" date="2023" name="Mol. Biol. Evol.">
        <title>Third-Generation Sequencing Reveals the Adaptive Role of the Epigenome in Three Deep-Sea Polychaetes.</title>
        <authorList>
            <person name="Perez M."/>
            <person name="Aroh O."/>
            <person name="Sun Y."/>
            <person name="Lan Y."/>
            <person name="Juniper S.K."/>
            <person name="Young C.R."/>
            <person name="Angers B."/>
            <person name="Qian P.Y."/>
        </authorList>
    </citation>
    <scope>NUCLEOTIDE SEQUENCE</scope>
    <source>
        <strain evidence="1">R07B-5</strain>
    </source>
</reference>
<sequence>MSWGSLRPAFTLYVARSALCSAATPLRKTGGLETLNGVSLSAECSFYAVNPSKRLPFCLLKSKHEHSFRRKARPGYRRGERAGIGYGIAKALAAGGAETTALSRTQEDLDRLKAESTLFLSKCVMVEHNWFVESNGSGVELRTLGYENPSSNPVMRC</sequence>
<comment type="caution">
    <text evidence="1">The sequence shown here is derived from an EMBL/GenBank/DDBJ whole genome shotgun (WGS) entry which is preliminary data.</text>
</comment>
<protein>
    <submittedName>
        <fullName evidence="1">Uncharacterized protein</fullName>
    </submittedName>
</protein>
<gene>
    <name evidence="1" type="ORF">NP493_296g00032</name>
</gene>
<organism evidence="1 2">
    <name type="scientific">Ridgeia piscesae</name>
    <name type="common">Tubeworm</name>
    <dbReference type="NCBI Taxonomy" id="27915"/>
    <lineage>
        <taxon>Eukaryota</taxon>
        <taxon>Metazoa</taxon>
        <taxon>Spiralia</taxon>
        <taxon>Lophotrochozoa</taxon>
        <taxon>Annelida</taxon>
        <taxon>Polychaeta</taxon>
        <taxon>Sedentaria</taxon>
        <taxon>Canalipalpata</taxon>
        <taxon>Sabellida</taxon>
        <taxon>Siboglinidae</taxon>
        <taxon>Ridgeia</taxon>
    </lineage>
</organism>
<proteinExistence type="predicted"/>
<dbReference type="AlphaFoldDB" id="A0AAD9NWI6"/>
<keyword evidence="2" id="KW-1185">Reference proteome</keyword>